<evidence type="ECO:0000256" key="10">
    <source>
        <dbReference type="ARBA" id="ARBA00022989"/>
    </source>
</evidence>
<dbReference type="Pfam" id="PF00999">
    <property type="entry name" value="Na_H_Exchanger"/>
    <property type="match status" value="1"/>
</dbReference>
<keyword evidence="3" id="KW-0813">Transport</keyword>
<keyword evidence="17" id="KW-1185">Reference proteome</keyword>
<keyword evidence="5" id="KW-1003">Cell membrane</keyword>
<dbReference type="Gene3D" id="1.20.1530.20">
    <property type="match status" value="1"/>
</dbReference>
<feature type="region of interest" description="Disordered" evidence="13">
    <location>
        <begin position="572"/>
        <end position="592"/>
    </location>
</feature>
<keyword evidence="11" id="KW-0406">Ion transport</keyword>
<organism evidence="16 17">
    <name type="scientific">Usitatibacter rugosus</name>
    <dbReference type="NCBI Taxonomy" id="2732067"/>
    <lineage>
        <taxon>Bacteria</taxon>
        <taxon>Pseudomonadati</taxon>
        <taxon>Pseudomonadota</taxon>
        <taxon>Betaproteobacteria</taxon>
        <taxon>Nitrosomonadales</taxon>
        <taxon>Usitatibacteraceae</taxon>
        <taxon>Usitatibacter</taxon>
    </lineage>
</organism>
<evidence type="ECO:0000313" key="17">
    <source>
        <dbReference type="Proteomes" id="UP000501534"/>
    </source>
</evidence>
<dbReference type="FunFam" id="3.40.50.720:FF:000036">
    <property type="entry name" value="Glutathione-regulated potassium-efflux system protein KefB"/>
    <property type="match status" value="1"/>
</dbReference>
<feature type="transmembrane region" description="Helical" evidence="14">
    <location>
        <begin position="142"/>
        <end position="164"/>
    </location>
</feature>
<dbReference type="PROSITE" id="PS51201">
    <property type="entry name" value="RCK_N"/>
    <property type="match status" value="1"/>
</dbReference>
<evidence type="ECO:0000256" key="1">
    <source>
        <dbReference type="ARBA" id="ARBA00004429"/>
    </source>
</evidence>
<evidence type="ECO:0000256" key="8">
    <source>
        <dbReference type="ARBA" id="ARBA00022692"/>
    </source>
</evidence>
<keyword evidence="8 14" id="KW-0812">Transmembrane</keyword>
<evidence type="ECO:0000256" key="3">
    <source>
        <dbReference type="ARBA" id="ARBA00022448"/>
    </source>
</evidence>
<dbReference type="InterPro" id="IPR006153">
    <property type="entry name" value="Cation/H_exchanger_TM"/>
</dbReference>
<feature type="transmembrane region" description="Helical" evidence="14">
    <location>
        <begin position="179"/>
        <end position="197"/>
    </location>
</feature>
<evidence type="ECO:0000256" key="14">
    <source>
        <dbReference type="SAM" id="Phobius"/>
    </source>
</evidence>
<dbReference type="InterPro" id="IPR036291">
    <property type="entry name" value="NAD(P)-bd_dom_sf"/>
</dbReference>
<sequence length="592" mass="64637">MKEALIFLAAAVICVPIAKRFGLGAVLGYLIAGAIIGPWGLRLIANVESTLHLAELGVVLLLFVIGLELDPRRLAATRHAVFVGGGIQIGLCGLVLSIGLYAIGIPPVAAAIVGITLALSSTAIAISTMQERNELATPTGQSIFGILLFQDIAALPLIALVPLVSHTPHPSGMSAWERAGIAFVAIAGVIVLGRYLLRPLLRLIARVNLREVFTAFSLLLVIGIALFVQWAGLSPALGGFLAGVLLASSEFRHALESDIEPFKGLLLGLFFIAVGMTIDFGLLMSDPRLVAMLVAGFLALKVGALYVVARLLGITTRQRLLFAILLSQGGEFAFVVFGVAKVARVLSPEWEDLLTIVVALSMAATPLLLVIHDKLIARKVRTEREDDTIDQQAPIIIAGFGRFGQIVGRLLFANGMRAVVLDHDPDQIELLRNFGFPVYYGDASRLDLLRAAGAADAKLLVNAIDNVEDSLALVDRVRANFPNLRIIARARNVSHYFELRLRGVEVVERELFEGSLRTGRRALEAMGVDPFRARDMANAFRQHNVQLMDNMLPHYRDQQRLMSLAKSGREELEEQFRRDREKFEKEHPESWR</sequence>
<gene>
    <name evidence="16" type="primary">kefC_2</name>
    <name evidence="16" type="ORF">DSM104443_00102</name>
</gene>
<feature type="transmembrane region" description="Helical" evidence="14">
    <location>
        <begin position="264"/>
        <end position="283"/>
    </location>
</feature>
<dbReference type="SUPFAM" id="SSF51735">
    <property type="entry name" value="NAD(P)-binding Rossmann-fold domains"/>
    <property type="match status" value="1"/>
</dbReference>
<feature type="transmembrane region" description="Helical" evidence="14">
    <location>
        <begin position="81"/>
        <end position="103"/>
    </location>
</feature>
<feature type="transmembrane region" description="Helical" evidence="14">
    <location>
        <begin position="236"/>
        <end position="252"/>
    </location>
</feature>
<evidence type="ECO:0000256" key="13">
    <source>
        <dbReference type="SAM" id="MobiDB-lite"/>
    </source>
</evidence>
<dbReference type="InterPro" id="IPR004771">
    <property type="entry name" value="K/H_exchanger"/>
</dbReference>
<dbReference type="AlphaFoldDB" id="A0A6M4GPR5"/>
<dbReference type="GO" id="GO:0015297">
    <property type="term" value="F:antiporter activity"/>
    <property type="evidence" value="ECO:0007669"/>
    <property type="project" value="UniProtKB-KW"/>
</dbReference>
<keyword evidence="10 14" id="KW-1133">Transmembrane helix</keyword>
<feature type="transmembrane region" description="Helical" evidence="14">
    <location>
        <begin position="352"/>
        <end position="371"/>
    </location>
</feature>
<dbReference type="Pfam" id="PF02254">
    <property type="entry name" value="TrkA_N"/>
    <property type="match status" value="1"/>
</dbReference>
<dbReference type="NCBIfam" id="NF002924">
    <property type="entry name" value="PRK03562.1"/>
    <property type="match status" value="1"/>
</dbReference>
<keyword evidence="6" id="KW-0997">Cell inner membrane</keyword>
<evidence type="ECO:0000256" key="7">
    <source>
        <dbReference type="ARBA" id="ARBA00022538"/>
    </source>
</evidence>
<evidence type="ECO:0000256" key="4">
    <source>
        <dbReference type="ARBA" id="ARBA00022449"/>
    </source>
</evidence>
<evidence type="ECO:0000256" key="11">
    <source>
        <dbReference type="ARBA" id="ARBA00023065"/>
    </source>
</evidence>
<keyword evidence="7" id="KW-0633">Potassium transport</keyword>
<dbReference type="PRINTS" id="PR00335">
    <property type="entry name" value="KUPTAKETRKA"/>
</dbReference>
<proteinExistence type="inferred from homology"/>
<dbReference type="InterPro" id="IPR038770">
    <property type="entry name" value="Na+/solute_symporter_sf"/>
</dbReference>
<dbReference type="NCBIfam" id="TIGR00932">
    <property type="entry name" value="2a37"/>
    <property type="match status" value="1"/>
</dbReference>
<evidence type="ECO:0000259" key="15">
    <source>
        <dbReference type="PROSITE" id="PS51201"/>
    </source>
</evidence>
<dbReference type="Proteomes" id="UP000501534">
    <property type="component" value="Chromosome"/>
</dbReference>
<feature type="transmembrane region" description="Helical" evidence="14">
    <location>
        <begin position="289"/>
        <end position="308"/>
    </location>
</feature>
<name>A0A6M4GPR5_9PROT</name>
<evidence type="ECO:0000256" key="2">
    <source>
        <dbReference type="ARBA" id="ARBA00005551"/>
    </source>
</evidence>
<reference evidence="16 17" key="1">
    <citation type="submission" date="2020-04" db="EMBL/GenBank/DDBJ databases">
        <title>Usitatibacter rugosus gen. nov., sp. nov. and Usitatibacter palustris sp. nov., novel members of Usitatibacteraceae fam. nov. within the order Nitrosomonadales isolated from soil.</title>
        <authorList>
            <person name="Huber K.J."/>
            <person name="Neumann-Schaal M."/>
            <person name="Geppert A."/>
            <person name="Luckner M."/>
            <person name="Wanner G."/>
            <person name="Overmann J."/>
        </authorList>
    </citation>
    <scope>NUCLEOTIDE SEQUENCE [LARGE SCALE GENOMIC DNA]</scope>
    <source>
        <strain evidence="16 17">0125_3</strain>
    </source>
</reference>
<dbReference type="InterPro" id="IPR006036">
    <property type="entry name" value="K_uptake_TrkA"/>
</dbReference>
<keyword evidence="9" id="KW-0630">Potassium</keyword>
<dbReference type="PANTHER" id="PTHR46157">
    <property type="entry name" value="K(+) EFFLUX ANTIPORTER 3, CHLOROPLASTIC"/>
    <property type="match status" value="1"/>
</dbReference>
<dbReference type="GO" id="GO:1902600">
    <property type="term" value="P:proton transmembrane transport"/>
    <property type="evidence" value="ECO:0007669"/>
    <property type="project" value="InterPro"/>
</dbReference>
<dbReference type="FunFam" id="1.20.1530.20:FF:000001">
    <property type="entry name" value="Glutathione-regulated potassium-efflux system protein KefB"/>
    <property type="match status" value="1"/>
</dbReference>
<feature type="domain" description="RCK N-terminal" evidence="15">
    <location>
        <begin position="392"/>
        <end position="508"/>
    </location>
</feature>
<feature type="transmembrane region" description="Helical" evidence="14">
    <location>
        <begin position="49"/>
        <end position="69"/>
    </location>
</feature>
<keyword evidence="4" id="KW-0050">Antiport</keyword>
<dbReference type="KEGG" id="uru:DSM104443_00102"/>
<dbReference type="PANTHER" id="PTHR46157:SF3">
    <property type="entry name" value="GLUTATHIONE-REGULATED POTASSIUM-EFFLUX SYSTEM PROTEIN KEFC"/>
    <property type="match status" value="1"/>
</dbReference>
<dbReference type="Gene3D" id="3.40.50.720">
    <property type="entry name" value="NAD(P)-binding Rossmann-like Domain"/>
    <property type="match status" value="1"/>
</dbReference>
<dbReference type="GO" id="GO:0005886">
    <property type="term" value="C:plasma membrane"/>
    <property type="evidence" value="ECO:0007669"/>
    <property type="project" value="UniProtKB-SubCell"/>
</dbReference>
<keyword evidence="12 14" id="KW-0472">Membrane</keyword>
<comment type="subcellular location">
    <subcellularLocation>
        <location evidence="1">Cell inner membrane</location>
        <topology evidence="1">Multi-pass membrane protein</topology>
    </subcellularLocation>
</comment>
<feature type="transmembrane region" description="Helical" evidence="14">
    <location>
        <begin position="209"/>
        <end position="230"/>
    </location>
</feature>
<dbReference type="GO" id="GO:0015079">
    <property type="term" value="F:potassium ion transmembrane transporter activity"/>
    <property type="evidence" value="ECO:0007669"/>
    <property type="project" value="InterPro"/>
</dbReference>
<evidence type="ECO:0000256" key="6">
    <source>
        <dbReference type="ARBA" id="ARBA00022519"/>
    </source>
</evidence>
<comment type="similarity">
    <text evidence="2">Belongs to the monovalent cation:proton antiporter 2 (CPA2) transporter (TC 2.A.37) family.</text>
</comment>
<dbReference type="InterPro" id="IPR003148">
    <property type="entry name" value="RCK_N"/>
</dbReference>
<accession>A0A6M4GPR5</accession>
<evidence type="ECO:0000256" key="5">
    <source>
        <dbReference type="ARBA" id="ARBA00022475"/>
    </source>
</evidence>
<protein>
    <submittedName>
        <fullName evidence="16">Glutathione-regulated potassium-efflux system protein KefC</fullName>
    </submittedName>
</protein>
<evidence type="ECO:0000256" key="12">
    <source>
        <dbReference type="ARBA" id="ARBA00023136"/>
    </source>
</evidence>
<dbReference type="RefSeq" id="WP_171088768.1">
    <property type="nucleotide sequence ID" value="NZ_CP053069.1"/>
</dbReference>
<evidence type="ECO:0000313" key="16">
    <source>
        <dbReference type="EMBL" id="QJR09066.1"/>
    </source>
</evidence>
<feature type="transmembrane region" description="Helical" evidence="14">
    <location>
        <begin position="109"/>
        <end position="130"/>
    </location>
</feature>
<feature type="transmembrane region" description="Helical" evidence="14">
    <location>
        <begin position="320"/>
        <end position="340"/>
    </location>
</feature>
<evidence type="ECO:0000256" key="9">
    <source>
        <dbReference type="ARBA" id="ARBA00022958"/>
    </source>
</evidence>
<dbReference type="EMBL" id="CP053069">
    <property type="protein sequence ID" value="QJR09066.1"/>
    <property type="molecule type" value="Genomic_DNA"/>
</dbReference>